<dbReference type="InterPro" id="IPR029058">
    <property type="entry name" value="AB_hydrolase_fold"/>
</dbReference>
<accession>A0A8J3K4X9</accession>
<evidence type="ECO:0000256" key="1">
    <source>
        <dbReference type="SAM" id="SignalP"/>
    </source>
</evidence>
<evidence type="ECO:0000313" key="3">
    <source>
        <dbReference type="Proteomes" id="UP000619293"/>
    </source>
</evidence>
<sequence>MLVGTTHLVPTEGSPMRIRQRLTAVGAALAAAAALVVAPSSPANAATSTPVIFVHGFIGNSSNWTTALSVFRAGGFTRLYTYDYNWAGSNQISAAGLRDKVNQVKAQTGASKVAIVNHSMGGLVTRWYLEEMGGSANVSHVASIAGANHGTTYAGACLINVSCIEMYPGSLFLLDLADGDETPGTGKYRTWYSACDGIIIPYTSTRLDGATNTNVACETHIGFLTNTSVLTQIRGFIAA</sequence>
<dbReference type="Proteomes" id="UP000619293">
    <property type="component" value="Unassembled WGS sequence"/>
</dbReference>
<feature type="chain" id="PRO_5035262493" evidence="1">
    <location>
        <begin position="46"/>
        <end position="239"/>
    </location>
</feature>
<feature type="signal peptide" evidence="1">
    <location>
        <begin position="1"/>
        <end position="45"/>
    </location>
</feature>
<dbReference type="InterPro" id="IPR002918">
    <property type="entry name" value="Lipase_EstA/Esterase_EstB"/>
</dbReference>
<keyword evidence="3" id="KW-1185">Reference proteome</keyword>
<dbReference type="PANTHER" id="PTHR32015">
    <property type="entry name" value="FASTING INDUCED LIPASE"/>
    <property type="match status" value="1"/>
</dbReference>
<dbReference type="Pfam" id="PF01674">
    <property type="entry name" value="Lipase_2"/>
    <property type="match status" value="1"/>
</dbReference>
<comment type="caution">
    <text evidence="2">The sequence shown here is derived from an EMBL/GenBank/DDBJ whole genome shotgun (WGS) entry which is preliminary data.</text>
</comment>
<dbReference type="AlphaFoldDB" id="A0A8J3K4X9"/>
<organism evidence="2 3">
    <name type="scientific">Catellatospora chokoriensis</name>
    <dbReference type="NCBI Taxonomy" id="310353"/>
    <lineage>
        <taxon>Bacteria</taxon>
        <taxon>Bacillati</taxon>
        <taxon>Actinomycetota</taxon>
        <taxon>Actinomycetes</taxon>
        <taxon>Micromonosporales</taxon>
        <taxon>Micromonosporaceae</taxon>
        <taxon>Catellatospora</taxon>
    </lineage>
</organism>
<keyword evidence="1" id="KW-0732">Signal</keyword>
<protein>
    <submittedName>
        <fullName evidence="2">Lipase</fullName>
    </submittedName>
</protein>
<name>A0A8J3K4X9_9ACTN</name>
<dbReference type="GO" id="GO:0016042">
    <property type="term" value="P:lipid catabolic process"/>
    <property type="evidence" value="ECO:0007669"/>
    <property type="project" value="InterPro"/>
</dbReference>
<proteinExistence type="predicted"/>
<dbReference type="Gene3D" id="3.40.50.1820">
    <property type="entry name" value="alpha/beta hydrolase"/>
    <property type="match status" value="1"/>
</dbReference>
<dbReference type="SUPFAM" id="SSF53474">
    <property type="entry name" value="alpha/beta-Hydrolases"/>
    <property type="match status" value="1"/>
</dbReference>
<evidence type="ECO:0000313" key="2">
    <source>
        <dbReference type="EMBL" id="GIF93211.1"/>
    </source>
</evidence>
<dbReference type="PANTHER" id="PTHR32015:SF1">
    <property type="entry name" value="LIPASE"/>
    <property type="match status" value="1"/>
</dbReference>
<dbReference type="EMBL" id="BONG01000058">
    <property type="protein sequence ID" value="GIF93211.1"/>
    <property type="molecule type" value="Genomic_DNA"/>
</dbReference>
<reference evidence="2 3" key="1">
    <citation type="submission" date="2021-01" db="EMBL/GenBank/DDBJ databases">
        <title>Whole genome shotgun sequence of Catellatospora chokoriensis NBRC 107358.</title>
        <authorList>
            <person name="Komaki H."/>
            <person name="Tamura T."/>
        </authorList>
    </citation>
    <scope>NUCLEOTIDE SEQUENCE [LARGE SCALE GENOMIC DNA]</scope>
    <source>
        <strain evidence="2 3">NBRC 107358</strain>
    </source>
</reference>
<gene>
    <name evidence="2" type="ORF">Cch02nite_66550</name>
</gene>
<dbReference type="GO" id="GO:0016298">
    <property type="term" value="F:lipase activity"/>
    <property type="evidence" value="ECO:0007669"/>
    <property type="project" value="TreeGrafter"/>
</dbReference>